<feature type="transmembrane region" description="Helical" evidence="1">
    <location>
        <begin position="6"/>
        <end position="27"/>
    </location>
</feature>
<keyword evidence="5" id="KW-1185">Reference proteome</keyword>
<dbReference type="GO" id="GO:0005886">
    <property type="term" value="C:plasma membrane"/>
    <property type="evidence" value="ECO:0007669"/>
    <property type="project" value="InterPro"/>
</dbReference>
<dbReference type="Pfam" id="PF09515">
    <property type="entry name" value="Thia_YuaJ"/>
    <property type="match status" value="1"/>
</dbReference>
<evidence type="ECO:0000313" key="2">
    <source>
        <dbReference type="EMBL" id="NME44538.1"/>
    </source>
</evidence>
<feature type="transmembrane region" description="Helical" evidence="1">
    <location>
        <begin position="143"/>
        <end position="164"/>
    </location>
</feature>
<dbReference type="STRING" id="1123313.GCA_000420345_00923"/>
<keyword evidence="1" id="KW-1133">Transmembrane helix</keyword>
<evidence type="ECO:0000313" key="4">
    <source>
        <dbReference type="EMBL" id="SUO05038.1"/>
    </source>
</evidence>
<dbReference type="OrthoDB" id="9795813at2"/>
<dbReference type="EMBL" id="JABAFR010000013">
    <property type="protein sequence ID" value="NME44538.1"/>
    <property type="molecule type" value="Genomic_DNA"/>
</dbReference>
<dbReference type="AlphaFoldDB" id="A0A380LMF5"/>
<organism evidence="4 5">
    <name type="scientific">Faecalicoccus pleomorphus</name>
    <dbReference type="NCBI Taxonomy" id="1323"/>
    <lineage>
        <taxon>Bacteria</taxon>
        <taxon>Bacillati</taxon>
        <taxon>Bacillota</taxon>
        <taxon>Erysipelotrichia</taxon>
        <taxon>Erysipelotrichales</taxon>
        <taxon>Erysipelotrichaceae</taxon>
        <taxon>Faecalicoccus</taxon>
    </lineage>
</organism>
<evidence type="ECO:0000313" key="7">
    <source>
        <dbReference type="Proteomes" id="UP000540014"/>
    </source>
</evidence>
<dbReference type="Proteomes" id="UP000255523">
    <property type="component" value="Unassembled WGS sequence"/>
</dbReference>
<reference evidence="4 5" key="1">
    <citation type="submission" date="2018-06" db="EMBL/GenBank/DDBJ databases">
        <authorList>
            <consortium name="Pathogen Informatics"/>
            <person name="Doyle S."/>
        </authorList>
    </citation>
    <scope>NUCLEOTIDE SEQUENCE [LARGE SCALE GENOMIC DNA]</scope>
    <source>
        <strain evidence="4 5">NCTC11087</strain>
    </source>
</reference>
<feature type="transmembrane region" description="Helical" evidence="1">
    <location>
        <begin position="39"/>
        <end position="57"/>
    </location>
</feature>
<dbReference type="EMBL" id="QUSK01000005">
    <property type="protein sequence ID" value="RGD77539.1"/>
    <property type="molecule type" value="Genomic_DNA"/>
</dbReference>
<dbReference type="RefSeq" id="WP_022789785.1">
    <property type="nucleotide sequence ID" value="NZ_CALCIP010000022.1"/>
</dbReference>
<feature type="transmembrane region" description="Helical" evidence="1">
    <location>
        <begin position="106"/>
        <end position="131"/>
    </location>
</feature>
<sequence>MGKNLSVRDVVLMAFYVALFMVLDTFINTMPILQMPNGGSLGVSTLALLIASYHLGWQKGLFVAVVAVFAQFITGPMYTPTLIGFLLDYLLAFAAYGLASLFPNFGYFYSGVLVTNAIRFICSTISGVVVWETPLWGSITYQATYMIPTFILGIVLVPLMMKLLEPHMKKQK</sequence>
<dbReference type="EMBL" id="UHFX01000003">
    <property type="protein sequence ID" value="SUO05038.1"/>
    <property type="molecule type" value="Genomic_DNA"/>
</dbReference>
<dbReference type="Proteomes" id="UP000260721">
    <property type="component" value="Unassembled WGS sequence"/>
</dbReference>
<dbReference type="GeneID" id="77462906"/>
<reference evidence="3 6" key="2">
    <citation type="submission" date="2018-08" db="EMBL/GenBank/DDBJ databases">
        <title>A genome reference for cultivated species of the human gut microbiota.</title>
        <authorList>
            <person name="Zou Y."/>
            <person name="Xue W."/>
            <person name="Luo G."/>
        </authorList>
    </citation>
    <scope>NUCLEOTIDE SEQUENCE [LARGE SCALE GENOMIC DNA]</scope>
    <source>
        <strain evidence="3 6">TF08-11</strain>
    </source>
</reference>
<dbReference type="InterPro" id="IPR012651">
    <property type="entry name" value="Thia_Transptr_ThiT"/>
</dbReference>
<gene>
    <name evidence="4" type="primary">thiT</name>
    <name evidence="3" type="ORF">DXC78_03285</name>
    <name evidence="2" type="ORF">HF861_06515</name>
    <name evidence="4" type="ORF">NCTC11087_01972</name>
</gene>
<keyword evidence="1" id="KW-0472">Membrane</keyword>
<evidence type="ECO:0000313" key="5">
    <source>
        <dbReference type="Proteomes" id="UP000255523"/>
    </source>
</evidence>
<dbReference type="Proteomes" id="UP000540014">
    <property type="component" value="Unassembled WGS sequence"/>
</dbReference>
<name>A0A380LMF5_9FIRM</name>
<dbReference type="GO" id="GO:0015234">
    <property type="term" value="F:thiamine transmembrane transporter activity"/>
    <property type="evidence" value="ECO:0007669"/>
    <property type="project" value="InterPro"/>
</dbReference>
<reference evidence="2 7" key="3">
    <citation type="submission" date="2020-04" db="EMBL/GenBank/DDBJ databases">
        <authorList>
            <person name="Hitch T.C.A."/>
            <person name="Wylensek D."/>
            <person name="Clavel T."/>
        </authorList>
    </citation>
    <scope>NUCLEOTIDE SEQUENCE [LARGE SCALE GENOMIC DNA]</scope>
    <source>
        <strain evidence="2 7">BSM-383-APC-22F</strain>
    </source>
</reference>
<keyword evidence="1" id="KW-0812">Transmembrane</keyword>
<dbReference type="Gene3D" id="1.10.1760.20">
    <property type="match status" value="1"/>
</dbReference>
<protein>
    <submittedName>
        <fullName evidence="4">Membrane protein</fullName>
    </submittedName>
</protein>
<feature type="transmembrane region" description="Helical" evidence="1">
    <location>
        <begin position="77"/>
        <end position="99"/>
    </location>
</feature>
<evidence type="ECO:0000256" key="1">
    <source>
        <dbReference type="SAM" id="Phobius"/>
    </source>
</evidence>
<evidence type="ECO:0000313" key="6">
    <source>
        <dbReference type="Proteomes" id="UP000260721"/>
    </source>
</evidence>
<proteinExistence type="predicted"/>
<accession>A0A380LMF5</accession>
<evidence type="ECO:0000313" key="3">
    <source>
        <dbReference type="EMBL" id="RGD77539.1"/>
    </source>
</evidence>